<protein>
    <submittedName>
        <fullName evidence="7">Sigma-70 family RNA polymerase sigma factor</fullName>
    </submittedName>
</protein>
<dbReference type="AlphaFoldDB" id="A0A7M2WYT3"/>
<dbReference type="NCBIfam" id="TIGR02937">
    <property type="entry name" value="sigma70-ECF"/>
    <property type="match status" value="1"/>
</dbReference>
<dbReference type="InterPro" id="IPR036388">
    <property type="entry name" value="WH-like_DNA-bd_sf"/>
</dbReference>
<evidence type="ECO:0000313" key="8">
    <source>
        <dbReference type="Proteomes" id="UP000593765"/>
    </source>
</evidence>
<feature type="domain" description="RNA polymerase sigma factor 70 region 4 type 2" evidence="6">
    <location>
        <begin position="148"/>
        <end position="199"/>
    </location>
</feature>
<accession>A0A7M2WYT3</accession>
<gene>
    <name evidence="7" type="ORF">IPV69_04830</name>
</gene>
<dbReference type="GO" id="GO:0003677">
    <property type="term" value="F:DNA binding"/>
    <property type="evidence" value="ECO:0007669"/>
    <property type="project" value="InterPro"/>
</dbReference>
<keyword evidence="4" id="KW-0804">Transcription</keyword>
<evidence type="ECO:0000259" key="5">
    <source>
        <dbReference type="Pfam" id="PF04542"/>
    </source>
</evidence>
<dbReference type="CDD" id="cd06171">
    <property type="entry name" value="Sigma70_r4"/>
    <property type="match status" value="1"/>
</dbReference>
<dbReference type="Proteomes" id="UP000593765">
    <property type="component" value="Chromosome"/>
</dbReference>
<dbReference type="SUPFAM" id="SSF88946">
    <property type="entry name" value="Sigma2 domain of RNA polymerase sigma factors"/>
    <property type="match status" value="1"/>
</dbReference>
<dbReference type="InterPro" id="IPR013324">
    <property type="entry name" value="RNA_pol_sigma_r3/r4-like"/>
</dbReference>
<evidence type="ECO:0000259" key="6">
    <source>
        <dbReference type="Pfam" id="PF08281"/>
    </source>
</evidence>
<evidence type="ECO:0000256" key="2">
    <source>
        <dbReference type="ARBA" id="ARBA00023015"/>
    </source>
</evidence>
<dbReference type="Pfam" id="PF08281">
    <property type="entry name" value="Sigma70_r4_2"/>
    <property type="match status" value="1"/>
</dbReference>
<dbReference type="EMBL" id="CP063458">
    <property type="protein sequence ID" value="QOV90687.1"/>
    <property type="molecule type" value="Genomic_DNA"/>
</dbReference>
<dbReference type="PANTHER" id="PTHR43133">
    <property type="entry name" value="RNA POLYMERASE ECF-TYPE SIGMA FACTO"/>
    <property type="match status" value="1"/>
</dbReference>
<dbReference type="KEGG" id="hbs:IPV69_04830"/>
<dbReference type="InterPro" id="IPR014284">
    <property type="entry name" value="RNA_pol_sigma-70_dom"/>
</dbReference>
<keyword evidence="8" id="KW-1185">Reference proteome</keyword>
<dbReference type="Pfam" id="PF04542">
    <property type="entry name" value="Sigma70_r2"/>
    <property type="match status" value="1"/>
</dbReference>
<keyword evidence="3" id="KW-0731">Sigma factor</keyword>
<organism evidence="7 8">
    <name type="scientific">Humisphaera borealis</name>
    <dbReference type="NCBI Taxonomy" id="2807512"/>
    <lineage>
        <taxon>Bacteria</taxon>
        <taxon>Pseudomonadati</taxon>
        <taxon>Planctomycetota</taxon>
        <taxon>Phycisphaerae</taxon>
        <taxon>Tepidisphaerales</taxon>
        <taxon>Tepidisphaeraceae</taxon>
        <taxon>Humisphaera</taxon>
    </lineage>
</organism>
<dbReference type="Gene3D" id="1.10.10.10">
    <property type="entry name" value="Winged helix-like DNA-binding domain superfamily/Winged helix DNA-binding domain"/>
    <property type="match status" value="1"/>
</dbReference>
<dbReference type="InterPro" id="IPR013249">
    <property type="entry name" value="RNA_pol_sigma70_r4_t2"/>
</dbReference>
<dbReference type="InterPro" id="IPR013325">
    <property type="entry name" value="RNA_pol_sigma_r2"/>
</dbReference>
<name>A0A7M2WYT3_9BACT</name>
<evidence type="ECO:0000256" key="4">
    <source>
        <dbReference type="ARBA" id="ARBA00023163"/>
    </source>
</evidence>
<reference evidence="7 8" key="1">
    <citation type="submission" date="2020-10" db="EMBL/GenBank/DDBJ databases">
        <title>Wide distribution of Phycisphaera-like planctomycetes from WD2101 soil group in peatlands and genome analysis of the first cultivated representative.</title>
        <authorList>
            <person name="Dedysh S.N."/>
            <person name="Beletsky A.V."/>
            <person name="Ivanova A."/>
            <person name="Kulichevskaya I.S."/>
            <person name="Suzina N.E."/>
            <person name="Philippov D.A."/>
            <person name="Rakitin A.L."/>
            <person name="Mardanov A.V."/>
            <person name="Ravin N.V."/>
        </authorList>
    </citation>
    <scope>NUCLEOTIDE SEQUENCE [LARGE SCALE GENOMIC DNA]</scope>
    <source>
        <strain evidence="7 8">M1803</strain>
    </source>
</reference>
<proteinExistence type="inferred from homology"/>
<dbReference type="InterPro" id="IPR039425">
    <property type="entry name" value="RNA_pol_sigma-70-like"/>
</dbReference>
<keyword evidence="2" id="KW-0805">Transcription regulation</keyword>
<dbReference type="InterPro" id="IPR007627">
    <property type="entry name" value="RNA_pol_sigma70_r2"/>
</dbReference>
<dbReference type="GO" id="GO:0016987">
    <property type="term" value="F:sigma factor activity"/>
    <property type="evidence" value="ECO:0007669"/>
    <property type="project" value="UniProtKB-KW"/>
</dbReference>
<dbReference type="SUPFAM" id="SSF88659">
    <property type="entry name" value="Sigma3 and sigma4 domains of RNA polymerase sigma factors"/>
    <property type="match status" value="1"/>
</dbReference>
<evidence type="ECO:0000256" key="3">
    <source>
        <dbReference type="ARBA" id="ARBA00023082"/>
    </source>
</evidence>
<dbReference type="RefSeq" id="WP_206293786.1">
    <property type="nucleotide sequence ID" value="NZ_CP063458.1"/>
</dbReference>
<dbReference type="GO" id="GO:0006352">
    <property type="term" value="P:DNA-templated transcription initiation"/>
    <property type="evidence" value="ECO:0007669"/>
    <property type="project" value="InterPro"/>
</dbReference>
<feature type="domain" description="RNA polymerase sigma-70 region 2" evidence="5">
    <location>
        <begin position="40"/>
        <end position="103"/>
    </location>
</feature>
<evidence type="ECO:0000256" key="1">
    <source>
        <dbReference type="ARBA" id="ARBA00010641"/>
    </source>
</evidence>
<sequence>MQQAQLSDPDPPPSLETPPSAETALVLRLQAGDDSAYAELVSTYGGRLLAVARRIMKTEADAEDALQEAFLSAFKAIDKFDGRSSLGTWLHRITVNAALMRKRWHKARPETSIEALLPTFNNGHHTQHPQEWTAVTDGASSRIEDAEVLWSAIDRLPPEFREVLVLREIEGMDSKAVAATLGISDALVRQRLHRSRQALVRLLEPVMAQEQGAAAGGHV</sequence>
<dbReference type="Gene3D" id="1.10.1740.10">
    <property type="match status" value="1"/>
</dbReference>
<evidence type="ECO:0000313" key="7">
    <source>
        <dbReference type="EMBL" id="QOV90687.1"/>
    </source>
</evidence>
<comment type="similarity">
    <text evidence="1">Belongs to the sigma-70 factor family. ECF subfamily.</text>
</comment>
<dbReference type="PANTHER" id="PTHR43133:SF51">
    <property type="entry name" value="RNA POLYMERASE SIGMA FACTOR"/>
    <property type="match status" value="1"/>
</dbReference>